<dbReference type="KEGG" id="tye:THEYE_A0431"/>
<dbReference type="Gene3D" id="3.30.460.10">
    <property type="entry name" value="Beta Polymerase, domain 2"/>
    <property type="match status" value="1"/>
</dbReference>
<dbReference type="OrthoDB" id="9803106at2"/>
<evidence type="ECO:0000259" key="1">
    <source>
        <dbReference type="Pfam" id="PF18765"/>
    </source>
</evidence>
<name>B5YJ63_THEYD</name>
<feature type="domain" description="Polymerase beta nucleotidyltransferase" evidence="1">
    <location>
        <begin position="41"/>
        <end position="123"/>
    </location>
</feature>
<protein>
    <submittedName>
        <fullName evidence="2">Nucleotidyltransferase domain protein</fullName>
    </submittedName>
</protein>
<reference evidence="3" key="1">
    <citation type="submission" date="2008-08" db="EMBL/GenBank/DDBJ databases">
        <title>The complete genome sequence of Thermodesulfovibrio yellowstonii strain ATCC 51303 / DSM 11347 / YP87.</title>
        <authorList>
            <person name="Dodson R.J."/>
            <person name="Durkin A.S."/>
            <person name="Wu M."/>
            <person name="Eisen J."/>
            <person name="Sutton G."/>
        </authorList>
    </citation>
    <scope>NUCLEOTIDE SEQUENCE [LARGE SCALE GENOMIC DNA]</scope>
    <source>
        <strain evidence="3">ATCC 51303 / DSM 11347 / YP87</strain>
    </source>
</reference>
<evidence type="ECO:0000313" key="3">
    <source>
        <dbReference type="Proteomes" id="UP000000718"/>
    </source>
</evidence>
<dbReference type="InterPro" id="IPR052930">
    <property type="entry name" value="TA_antitoxin_MntA"/>
</dbReference>
<organism evidence="2 3">
    <name type="scientific">Thermodesulfovibrio yellowstonii (strain ATCC 51303 / DSM 11347 / YP87)</name>
    <dbReference type="NCBI Taxonomy" id="289376"/>
    <lineage>
        <taxon>Bacteria</taxon>
        <taxon>Pseudomonadati</taxon>
        <taxon>Nitrospirota</taxon>
        <taxon>Thermodesulfovibrionia</taxon>
        <taxon>Thermodesulfovibrionales</taxon>
        <taxon>Thermodesulfovibrionaceae</taxon>
        <taxon>Thermodesulfovibrio</taxon>
    </lineage>
</organism>
<keyword evidence="3" id="KW-1185">Reference proteome</keyword>
<dbReference type="PANTHER" id="PTHR43852:SF2">
    <property type="entry name" value="PROTEIN ADENYLYLTRANSFERASE MNTA"/>
    <property type="match status" value="1"/>
</dbReference>
<dbReference type="RefSeq" id="WP_012545379.1">
    <property type="nucleotide sequence ID" value="NC_011296.1"/>
</dbReference>
<dbReference type="InterPro" id="IPR041633">
    <property type="entry name" value="Polbeta"/>
</dbReference>
<evidence type="ECO:0000313" key="2">
    <source>
        <dbReference type="EMBL" id="ACI20645.1"/>
    </source>
</evidence>
<dbReference type="eggNOG" id="COG1669">
    <property type="taxonomic scope" value="Bacteria"/>
</dbReference>
<reference evidence="2 3" key="2">
    <citation type="journal article" date="2015" name="Genome Announc.">
        <title>Genome Sequence of the Sulfate-Reducing Thermophilic Bacterium Thermodesulfovibrio yellowstonii Strain DSM 11347T (Phylum Nitrospirae).</title>
        <authorList>
            <person name="Bhatnagar S."/>
            <person name="Badger J.H."/>
            <person name="Madupu R."/>
            <person name="Khouri H.M."/>
            <person name="O'Connor E.M."/>
            <person name="Robb F.T."/>
            <person name="Ward N.L."/>
            <person name="Eisen J.A."/>
        </authorList>
    </citation>
    <scope>NUCLEOTIDE SEQUENCE [LARGE SCALE GENOMIC DNA]</scope>
    <source>
        <strain evidence="3">ATCC 51303 / DSM 11347 / YP87</strain>
    </source>
</reference>
<dbReference type="PATRIC" id="fig|289376.4.peg.428"/>
<accession>B5YJ63</accession>
<dbReference type="CDD" id="cd05403">
    <property type="entry name" value="NT_KNTase_like"/>
    <property type="match status" value="1"/>
</dbReference>
<dbReference type="STRING" id="289376.THEYE_A0431"/>
<dbReference type="InterPro" id="IPR043519">
    <property type="entry name" value="NT_sf"/>
</dbReference>
<proteinExistence type="predicted"/>
<dbReference type="HOGENOM" id="CLU_127610_2_1_0"/>
<dbReference type="EnsemblBacteria" id="ACI20645">
    <property type="protein sequence ID" value="ACI20645"/>
    <property type="gene ID" value="THEYE_A0431"/>
</dbReference>
<dbReference type="SUPFAM" id="SSF81301">
    <property type="entry name" value="Nucleotidyltransferase"/>
    <property type="match status" value="1"/>
</dbReference>
<dbReference type="EMBL" id="CP001147">
    <property type="protein sequence ID" value="ACI20645.1"/>
    <property type="molecule type" value="Genomic_DNA"/>
</dbReference>
<dbReference type="Proteomes" id="UP000000718">
    <property type="component" value="Chromosome"/>
</dbReference>
<sequence length="148" mass="17725">MKGCKIDIQSVKNYLLEKNEKKLAIKTKERDEILSMIRRLSKLWEKYGVERVYLYGSMVEFSFNKYSDIDIAVEPDLDFENLLKLYSEINRYSKREVDIRLLSELPFREKIRKEGILVYERKHSCIFSGMPTMLILIEKNLKLLLKKH</sequence>
<dbReference type="PANTHER" id="PTHR43852">
    <property type="entry name" value="NUCLEOTIDYLTRANSFERASE"/>
    <property type="match status" value="1"/>
</dbReference>
<dbReference type="Pfam" id="PF18765">
    <property type="entry name" value="Polbeta"/>
    <property type="match status" value="1"/>
</dbReference>
<gene>
    <name evidence="2" type="ordered locus">THEYE_A0431</name>
</gene>
<dbReference type="InParanoid" id="B5YJ63"/>
<dbReference type="AlphaFoldDB" id="B5YJ63"/>